<feature type="signal peptide" evidence="1">
    <location>
        <begin position="1"/>
        <end position="32"/>
    </location>
</feature>
<evidence type="ECO:0000313" key="3">
    <source>
        <dbReference type="EMBL" id="PLW36368.1"/>
    </source>
</evidence>
<feature type="chain" id="PRO_5015083831" description="Hydrophobin" evidence="1">
    <location>
        <begin position="33"/>
        <end position="132"/>
    </location>
</feature>
<name>A0A2N5UF79_9BASI</name>
<evidence type="ECO:0000313" key="2">
    <source>
        <dbReference type="EMBL" id="PLW36111.1"/>
    </source>
</evidence>
<gene>
    <name evidence="3" type="ORF">PCANC_16191</name>
    <name evidence="2" type="ORF">PCASD_11687</name>
</gene>
<comment type="caution">
    <text evidence="3">The sequence shown here is derived from an EMBL/GenBank/DDBJ whole genome shotgun (WGS) entry which is preliminary data.</text>
</comment>
<dbReference type="AlphaFoldDB" id="A0A2N5UF79"/>
<dbReference type="Proteomes" id="UP000235392">
    <property type="component" value="Unassembled WGS sequence"/>
</dbReference>
<keyword evidence="4" id="KW-1185">Reference proteome</keyword>
<keyword evidence="1" id="KW-0732">Signal</keyword>
<protein>
    <recommendedName>
        <fullName evidence="6">Hydrophobin</fullName>
    </recommendedName>
</protein>
<dbReference type="EMBL" id="PGCI01000165">
    <property type="protein sequence ID" value="PLW36111.1"/>
    <property type="molecule type" value="Genomic_DNA"/>
</dbReference>
<accession>A0A2N5UF79</accession>
<reference evidence="4 5" key="1">
    <citation type="submission" date="2017-11" db="EMBL/GenBank/DDBJ databases">
        <title>De novo assembly and phasing of dikaryotic genomes from two isolates of Puccinia coronata f. sp. avenae, the causal agent of oat crown rust.</title>
        <authorList>
            <person name="Miller M.E."/>
            <person name="Zhang Y."/>
            <person name="Omidvar V."/>
            <person name="Sperschneider J."/>
            <person name="Schwessinger B."/>
            <person name="Raley C."/>
            <person name="Palmer J.M."/>
            <person name="Garnica D."/>
            <person name="Upadhyaya N."/>
            <person name="Rathjen J."/>
            <person name="Taylor J.M."/>
            <person name="Park R.F."/>
            <person name="Dodds P.N."/>
            <person name="Hirsch C.D."/>
            <person name="Kianian S.F."/>
            <person name="Figueroa M."/>
        </authorList>
    </citation>
    <scope>NUCLEOTIDE SEQUENCE [LARGE SCALE GENOMIC DNA]</scope>
    <source>
        <strain evidence="3">12NC29</strain>
        <strain evidence="2">12SD80</strain>
    </source>
</reference>
<organism evidence="3 4">
    <name type="scientific">Puccinia coronata f. sp. avenae</name>
    <dbReference type="NCBI Taxonomy" id="200324"/>
    <lineage>
        <taxon>Eukaryota</taxon>
        <taxon>Fungi</taxon>
        <taxon>Dikarya</taxon>
        <taxon>Basidiomycota</taxon>
        <taxon>Pucciniomycotina</taxon>
        <taxon>Pucciniomycetes</taxon>
        <taxon>Pucciniales</taxon>
        <taxon>Pucciniaceae</taxon>
        <taxon>Puccinia</taxon>
    </lineage>
</organism>
<sequence>MRFANSPVAHVYPLIGLVLCLTLALLSSDVLGFNSCPPPAKLDPTGALGYKNYIHGGCISKTKNTVSFPGAPNLSGKFGCGDSDVSIPCCCLEQISKSKTLAKQNDRSKCITVTANFPQLNTAASKVNQKNS</sequence>
<proteinExistence type="predicted"/>
<evidence type="ECO:0000256" key="1">
    <source>
        <dbReference type="SAM" id="SignalP"/>
    </source>
</evidence>
<evidence type="ECO:0000313" key="4">
    <source>
        <dbReference type="Proteomes" id="UP000235388"/>
    </source>
</evidence>
<evidence type="ECO:0000313" key="5">
    <source>
        <dbReference type="Proteomes" id="UP000235392"/>
    </source>
</evidence>
<evidence type="ECO:0008006" key="6">
    <source>
        <dbReference type="Google" id="ProtNLM"/>
    </source>
</evidence>
<dbReference type="EMBL" id="PGCJ01000240">
    <property type="protein sequence ID" value="PLW36368.1"/>
    <property type="molecule type" value="Genomic_DNA"/>
</dbReference>
<dbReference type="Proteomes" id="UP000235388">
    <property type="component" value="Unassembled WGS sequence"/>
</dbReference>